<gene>
    <name evidence="3" type="ORF">PHSY_000998</name>
</gene>
<evidence type="ECO:0000256" key="1">
    <source>
        <dbReference type="ARBA" id="ARBA00006765"/>
    </source>
</evidence>
<sequence length="375" mass="43046">MIVRGIGSQVVISALKLYCRYSHSVAWLALHLAVRLAWRLACEWEEQRFCVSHRSFFERFGYRYLLHSALSAVFRSIPRRRNPGTSFSKRVTIEDDCSKRFESFESDRRRQKQVITAIGTMTSINKGGKGEIARQVDVDPYFDNTKLVYGEAGSKVPYTPQNTWKDPNGDRQDYLERTKGLTAMQRHVAFFDGDCDGVIWPTDTFFAFLSLGFGLILSALAVGIIHGPFSYPTLPRKGNKLLDWLPDPFMRIYVANIHRCKHGSDTESYDRRGHFQQRQFERILDDYSTRHGKDALSFSDAMAMIRERRNLVDPFGWFAFLFEWGSTYMLLWPADGYMRKDDILGVFDGSTFVVLAHRHKSGRGGGAFQPKVKAA</sequence>
<dbReference type="GeneID" id="24106299"/>
<keyword evidence="2" id="KW-0472">Membrane</keyword>
<dbReference type="PANTHER" id="PTHR31495">
    <property type="entry name" value="PEROXYGENASE 3-RELATED"/>
    <property type="match status" value="1"/>
</dbReference>
<dbReference type="EMBL" id="DF238776">
    <property type="protein sequence ID" value="GAC93433.1"/>
    <property type="molecule type" value="Genomic_DNA"/>
</dbReference>
<dbReference type="InterPro" id="IPR007736">
    <property type="entry name" value="Caleosin-related"/>
</dbReference>
<protein>
    <recommendedName>
        <fullName evidence="5">Caleosin domain containing protein</fullName>
    </recommendedName>
</protein>
<organism evidence="3 4">
    <name type="scientific">Pseudozyma hubeiensis (strain SY62)</name>
    <name type="common">Yeast</name>
    <dbReference type="NCBI Taxonomy" id="1305764"/>
    <lineage>
        <taxon>Eukaryota</taxon>
        <taxon>Fungi</taxon>
        <taxon>Dikarya</taxon>
        <taxon>Basidiomycota</taxon>
        <taxon>Ustilaginomycotina</taxon>
        <taxon>Ustilaginomycetes</taxon>
        <taxon>Ustilaginales</taxon>
        <taxon>Ustilaginaceae</taxon>
        <taxon>Pseudozyma</taxon>
    </lineage>
</organism>
<reference evidence="4" key="1">
    <citation type="journal article" date="2013" name="Genome Announc.">
        <title>Draft genome sequence of the basidiomycetous yeast-like fungus Pseudozyma hubeiensis SY62, which produces an abundant amount of the biosurfactant mannosylerythritol lipids.</title>
        <authorList>
            <person name="Konishi M."/>
            <person name="Hatada Y."/>
            <person name="Horiuchi J."/>
        </authorList>
    </citation>
    <scope>NUCLEOTIDE SEQUENCE [LARGE SCALE GENOMIC DNA]</scope>
    <source>
        <strain evidence="4">SY62</strain>
    </source>
</reference>
<dbReference type="STRING" id="1305764.R9NXK0"/>
<name>R9NXK0_PSEHS</name>
<keyword evidence="2" id="KW-0812">Transmembrane</keyword>
<dbReference type="eggNOG" id="ENOG502QQD0">
    <property type="taxonomic scope" value="Eukaryota"/>
</dbReference>
<feature type="transmembrane region" description="Helical" evidence="2">
    <location>
        <begin position="205"/>
        <end position="227"/>
    </location>
</feature>
<keyword evidence="4" id="KW-1185">Reference proteome</keyword>
<evidence type="ECO:0000313" key="4">
    <source>
        <dbReference type="Proteomes" id="UP000014071"/>
    </source>
</evidence>
<evidence type="ECO:0000256" key="2">
    <source>
        <dbReference type="SAM" id="Phobius"/>
    </source>
</evidence>
<accession>R9NXK0</accession>
<dbReference type="GO" id="GO:0005509">
    <property type="term" value="F:calcium ion binding"/>
    <property type="evidence" value="ECO:0007669"/>
    <property type="project" value="TreeGrafter"/>
</dbReference>
<dbReference type="AlphaFoldDB" id="R9NXK0"/>
<keyword evidence="2" id="KW-1133">Transmembrane helix</keyword>
<dbReference type="Proteomes" id="UP000014071">
    <property type="component" value="Unassembled WGS sequence"/>
</dbReference>
<proteinExistence type="inferred from homology"/>
<dbReference type="RefSeq" id="XP_012187020.1">
    <property type="nucleotide sequence ID" value="XM_012331630.1"/>
</dbReference>
<comment type="similarity">
    <text evidence="1">Belongs to the caleosin family.</text>
</comment>
<dbReference type="PANTHER" id="PTHR31495:SF0">
    <property type="entry name" value="BINDING PROTEIN CALEOSIN, PUTATIVE (AFU_ORTHOLOGUE AFUA_5G13750)-RELATED"/>
    <property type="match status" value="1"/>
</dbReference>
<dbReference type="OrthoDB" id="640742at2759"/>
<evidence type="ECO:0008006" key="5">
    <source>
        <dbReference type="Google" id="ProtNLM"/>
    </source>
</evidence>
<dbReference type="Pfam" id="PF05042">
    <property type="entry name" value="Caleosin"/>
    <property type="match status" value="1"/>
</dbReference>
<dbReference type="HOGENOM" id="CLU_737946_0_0_1"/>
<evidence type="ECO:0000313" key="3">
    <source>
        <dbReference type="EMBL" id="GAC93433.1"/>
    </source>
</evidence>
<dbReference type="GO" id="GO:0004497">
    <property type="term" value="F:monooxygenase activity"/>
    <property type="evidence" value="ECO:0007669"/>
    <property type="project" value="TreeGrafter"/>
</dbReference>